<dbReference type="GO" id="GO:0005768">
    <property type="term" value="C:endosome"/>
    <property type="evidence" value="ECO:0007669"/>
    <property type="project" value="TreeGrafter"/>
</dbReference>
<evidence type="ECO:0000256" key="2">
    <source>
        <dbReference type="ARBA" id="ARBA00022771"/>
    </source>
</evidence>
<dbReference type="PANTHER" id="PTHR46858">
    <property type="entry name" value="OS05G0521000 PROTEIN"/>
    <property type="match status" value="1"/>
</dbReference>
<dbReference type="Pfam" id="PF16041">
    <property type="entry name" value="APD1-4_M"/>
    <property type="match status" value="2"/>
</dbReference>
<keyword evidence="2" id="KW-0863">Zinc-finger</keyword>
<dbReference type="GO" id="GO:0016567">
    <property type="term" value="P:protein ubiquitination"/>
    <property type="evidence" value="ECO:0007669"/>
    <property type="project" value="TreeGrafter"/>
</dbReference>
<feature type="compositionally biased region" description="Low complexity" evidence="4">
    <location>
        <begin position="1"/>
        <end position="24"/>
    </location>
</feature>
<organism evidence="7 8">
    <name type="scientific">Camellia sinensis var. sinensis</name>
    <name type="common">China tea</name>
    <dbReference type="NCBI Taxonomy" id="542762"/>
    <lineage>
        <taxon>Eukaryota</taxon>
        <taxon>Viridiplantae</taxon>
        <taxon>Streptophyta</taxon>
        <taxon>Embryophyta</taxon>
        <taxon>Tracheophyta</taxon>
        <taxon>Spermatophyta</taxon>
        <taxon>Magnoliopsida</taxon>
        <taxon>eudicotyledons</taxon>
        <taxon>Gunneridae</taxon>
        <taxon>Pentapetalae</taxon>
        <taxon>asterids</taxon>
        <taxon>Ericales</taxon>
        <taxon>Theaceae</taxon>
        <taxon>Camellia</taxon>
    </lineage>
</organism>
<dbReference type="InterPro" id="IPR032010">
    <property type="entry name" value="APD1-4_M"/>
</dbReference>
<dbReference type="PANTHER" id="PTHR46858:SF5">
    <property type="entry name" value="E3 UBIQUITIN-PROTEIN LIGASE APD1-RELATED"/>
    <property type="match status" value="1"/>
</dbReference>
<evidence type="ECO:0000256" key="5">
    <source>
        <dbReference type="SAM" id="Phobius"/>
    </source>
</evidence>
<evidence type="ECO:0000256" key="3">
    <source>
        <dbReference type="ARBA" id="ARBA00022833"/>
    </source>
</evidence>
<gene>
    <name evidence="7" type="ORF">TEA_001155</name>
</gene>
<name>A0A4S4DYE2_CAMSN</name>
<sequence length="782" mass="87757">MEPTDQAAQSASSSSSASASSSSSTIWEFSGAPTTSYSFFPVREEEEVAAEEAEDDGDRPSLLVQRQTGVGYHVHYPITTEDEETSRLIRDDTWSCIIVVLTFWFFVSMTLILGVYGAVNLQLGSNCSLLITPNPLFVESIKVEQLDEANNGPILYGFYKEPPRDVVTTWSETQSTYIPAHLYKARNEGFAQWLEDISYPNSTMSWNVIHGSGIIQQDIFQSSTYYVAVGNLNQEEVEVQLNISLKAFLYNTSDAYYNCAVAHSACSLKMFFPSGNAAVLTSPGPEQVAVEGDFKYTPKFLCTYLPLTCIEDCALTRDGCEDKFDGCIYKHPAVEATICEAVASAYMNLRSSVVTLDNVAKTMEYLIKWTFQACSGKLYTTSYYFWFPQGTTSDQWYVKLSYGPRWITYLVGIGVMTVFMLLAFHFLNNFQCTHEEGNRFQFGELRSERAPLLTQKDDDLSSWGSSYDSVSQDDEDLEDGLAVGSLEGKPLKDGEYNNNIRRLCAICFDAPRDCFFLPCGHCVACFACGTSPTVSLFPLSVGGDIYVRQHVPPLQPLPLIHHLPPSLAIGDNSIPPPLTYSTYHANNLREMYVLQNSLPNPMPQRQKDKQHDPEIRLQSEDIIAQCEAERQANCFTGSGMWYWFCYTASAGNRNGSCFSWSMNHFLHVVQLHSCCCHSEYGNRIQHSFIHSAILSMNHFLHVVQLHSFYHFCILPFHSFIHSTISAIVMLHSEYGSSILSMAANMLDMLSMAAAHSTIKYCFNLQICWSLITNVLVLVINNR</sequence>
<feature type="transmembrane region" description="Helical" evidence="5">
    <location>
        <begin position="406"/>
        <end position="427"/>
    </location>
</feature>
<keyword evidence="3" id="KW-0862">Zinc</keyword>
<evidence type="ECO:0000313" key="8">
    <source>
        <dbReference type="Proteomes" id="UP000306102"/>
    </source>
</evidence>
<proteinExistence type="predicted"/>
<feature type="domain" description="E3 ubiquitin-protein ligase APD1-4 middle" evidence="6">
    <location>
        <begin position="215"/>
        <end position="291"/>
    </location>
</feature>
<dbReference type="AlphaFoldDB" id="A0A4S4DYE2"/>
<feature type="transmembrane region" description="Helical" evidence="5">
    <location>
        <begin position="96"/>
        <end position="119"/>
    </location>
</feature>
<keyword evidence="8" id="KW-1185">Reference proteome</keyword>
<feature type="region of interest" description="Disordered" evidence="4">
    <location>
        <begin position="1"/>
        <end position="35"/>
    </location>
</feature>
<accession>A0A4S4DYE2</accession>
<dbReference type="Gene3D" id="3.30.40.10">
    <property type="entry name" value="Zinc/RING finger domain, C3HC4 (zinc finger)"/>
    <property type="match status" value="1"/>
</dbReference>
<dbReference type="InterPro" id="IPR013083">
    <property type="entry name" value="Znf_RING/FYVE/PHD"/>
</dbReference>
<feature type="region of interest" description="Disordered" evidence="4">
    <location>
        <begin position="457"/>
        <end position="476"/>
    </location>
</feature>
<dbReference type="EMBL" id="SDRB02009283">
    <property type="protein sequence ID" value="THG08468.1"/>
    <property type="molecule type" value="Genomic_DNA"/>
</dbReference>
<dbReference type="GO" id="GO:0008270">
    <property type="term" value="F:zinc ion binding"/>
    <property type="evidence" value="ECO:0007669"/>
    <property type="project" value="UniProtKB-KW"/>
</dbReference>
<keyword evidence="1" id="KW-0479">Metal-binding</keyword>
<feature type="domain" description="E3 ubiquitin-protein ligase APD1-4 middle" evidence="6">
    <location>
        <begin position="390"/>
        <end position="422"/>
    </location>
</feature>
<feature type="transmembrane region" description="Helical" evidence="5">
    <location>
        <begin position="760"/>
        <end position="779"/>
    </location>
</feature>
<comment type="caution">
    <text evidence="7">The sequence shown here is derived from an EMBL/GenBank/DDBJ whole genome shotgun (WGS) entry which is preliminary data.</text>
</comment>
<keyword evidence="5" id="KW-0472">Membrane</keyword>
<dbReference type="Pfam" id="PF13920">
    <property type="entry name" value="zf-C3HC4_3"/>
    <property type="match status" value="1"/>
</dbReference>
<protein>
    <recommendedName>
        <fullName evidence="6">E3 ubiquitin-protein ligase APD1-4 middle domain-containing protein</fullName>
    </recommendedName>
</protein>
<evidence type="ECO:0000256" key="1">
    <source>
        <dbReference type="ARBA" id="ARBA00022723"/>
    </source>
</evidence>
<evidence type="ECO:0000256" key="4">
    <source>
        <dbReference type="SAM" id="MobiDB-lite"/>
    </source>
</evidence>
<dbReference type="GO" id="GO:0009705">
    <property type="term" value="C:plant-type vacuole membrane"/>
    <property type="evidence" value="ECO:0007669"/>
    <property type="project" value="TreeGrafter"/>
</dbReference>
<evidence type="ECO:0000259" key="6">
    <source>
        <dbReference type="Pfam" id="PF16041"/>
    </source>
</evidence>
<keyword evidence="5" id="KW-0812">Transmembrane</keyword>
<reference evidence="7 8" key="1">
    <citation type="journal article" date="2018" name="Proc. Natl. Acad. Sci. U.S.A.">
        <title>Draft genome sequence of Camellia sinensis var. sinensis provides insights into the evolution of the tea genome and tea quality.</title>
        <authorList>
            <person name="Wei C."/>
            <person name="Yang H."/>
            <person name="Wang S."/>
            <person name="Zhao J."/>
            <person name="Liu C."/>
            <person name="Gao L."/>
            <person name="Xia E."/>
            <person name="Lu Y."/>
            <person name="Tai Y."/>
            <person name="She G."/>
            <person name="Sun J."/>
            <person name="Cao H."/>
            <person name="Tong W."/>
            <person name="Gao Q."/>
            <person name="Li Y."/>
            <person name="Deng W."/>
            <person name="Jiang X."/>
            <person name="Wang W."/>
            <person name="Chen Q."/>
            <person name="Zhang S."/>
            <person name="Li H."/>
            <person name="Wu J."/>
            <person name="Wang P."/>
            <person name="Li P."/>
            <person name="Shi C."/>
            <person name="Zheng F."/>
            <person name="Jian J."/>
            <person name="Huang B."/>
            <person name="Shan D."/>
            <person name="Shi M."/>
            <person name="Fang C."/>
            <person name="Yue Y."/>
            <person name="Li F."/>
            <person name="Li D."/>
            <person name="Wei S."/>
            <person name="Han B."/>
            <person name="Jiang C."/>
            <person name="Yin Y."/>
            <person name="Xia T."/>
            <person name="Zhang Z."/>
            <person name="Bennetzen J.L."/>
            <person name="Zhao S."/>
            <person name="Wan X."/>
        </authorList>
    </citation>
    <scope>NUCLEOTIDE SEQUENCE [LARGE SCALE GENOMIC DNA]</scope>
    <source>
        <strain evidence="8">cv. Shuchazao</strain>
        <tissue evidence="7">Leaf</tissue>
    </source>
</reference>
<dbReference type="GO" id="GO:0061630">
    <property type="term" value="F:ubiquitin protein ligase activity"/>
    <property type="evidence" value="ECO:0007669"/>
    <property type="project" value="TreeGrafter"/>
</dbReference>
<evidence type="ECO:0000313" key="7">
    <source>
        <dbReference type="EMBL" id="THG08468.1"/>
    </source>
</evidence>
<keyword evidence="5" id="KW-1133">Transmembrane helix</keyword>
<dbReference type="Proteomes" id="UP000306102">
    <property type="component" value="Unassembled WGS sequence"/>
</dbReference>